<dbReference type="KEGG" id="arac:E0W69_016035"/>
<evidence type="ECO:0000313" key="3">
    <source>
        <dbReference type="EMBL" id="QES90095.1"/>
    </source>
</evidence>
<evidence type="ECO:0000256" key="1">
    <source>
        <dbReference type="SAM" id="Phobius"/>
    </source>
</evidence>
<dbReference type="PANTHER" id="PTHR22911">
    <property type="entry name" value="ACYL-MALONYL CONDENSING ENZYME-RELATED"/>
    <property type="match status" value="1"/>
</dbReference>
<feature type="transmembrane region" description="Helical" evidence="1">
    <location>
        <begin position="85"/>
        <end position="104"/>
    </location>
</feature>
<dbReference type="InterPro" id="IPR037185">
    <property type="entry name" value="EmrE-like"/>
</dbReference>
<proteinExistence type="predicted"/>
<feature type="transmembrane region" description="Helical" evidence="1">
    <location>
        <begin position="32"/>
        <end position="51"/>
    </location>
</feature>
<gene>
    <name evidence="3" type="ORF">E0W69_016035</name>
</gene>
<dbReference type="OrthoDB" id="9150437at2"/>
<feature type="transmembrane region" description="Helical" evidence="1">
    <location>
        <begin position="116"/>
        <end position="135"/>
    </location>
</feature>
<keyword evidence="1" id="KW-0812">Transmembrane</keyword>
<feature type="domain" description="EamA" evidence="2">
    <location>
        <begin position="141"/>
        <end position="279"/>
    </location>
</feature>
<keyword evidence="4" id="KW-1185">Reference proteome</keyword>
<sequence length="290" mass="32815">MKKSYGLLHIAVLLAGFTGIFGKLITLNEVLLTWYRLFFSAIFLFIALKIIRIKYSLSLQEKIRIGKVGLLITLHWILFYASIKYANISIGVICYSLTSFYTAIFKPIIKRQRFKVSELLLSAITLVGISLIFHFDSSSQIGIILGVISSAIGALYTINNEQLAGKYDSKVIIYYQMIAGTIGLGFLLPIYLYYFPAPEIFPNIKNAVYLILLSLFCTIGLYVMVTEVLKKISAFTVNLTFNLEPIYSIIIAFLFFDEGKSVNYSFYIGVFFVLLSVLLQSMLSFKKSKK</sequence>
<feature type="transmembrane region" description="Helical" evidence="1">
    <location>
        <begin position="262"/>
        <end position="285"/>
    </location>
</feature>
<feature type="transmembrane region" description="Helical" evidence="1">
    <location>
        <begin position="63"/>
        <end position="79"/>
    </location>
</feature>
<dbReference type="EMBL" id="CP044016">
    <property type="protein sequence ID" value="QES90095.1"/>
    <property type="molecule type" value="Genomic_DNA"/>
</dbReference>
<dbReference type="SUPFAM" id="SSF103481">
    <property type="entry name" value="Multidrug resistance efflux transporter EmrE"/>
    <property type="match status" value="2"/>
</dbReference>
<reference evidence="3 4" key="1">
    <citation type="submission" date="2019-09" db="EMBL/GenBank/DDBJ databases">
        <title>Complete genome sequence of Arachidicoccus sp. B3-10 isolated from apple orchard soil.</title>
        <authorList>
            <person name="Kim H.S."/>
            <person name="Han K.-I."/>
            <person name="Suh M.K."/>
            <person name="Lee K.C."/>
            <person name="Eom M.K."/>
            <person name="Kim J.-S."/>
            <person name="Kang S.W."/>
            <person name="Sin Y."/>
            <person name="Lee J.-S."/>
        </authorList>
    </citation>
    <scope>NUCLEOTIDE SEQUENCE [LARGE SCALE GENOMIC DNA]</scope>
    <source>
        <strain evidence="3 4">B3-10</strain>
    </source>
</reference>
<evidence type="ECO:0000259" key="2">
    <source>
        <dbReference type="Pfam" id="PF00892"/>
    </source>
</evidence>
<dbReference type="Proteomes" id="UP000292424">
    <property type="component" value="Chromosome"/>
</dbReference>
<feature type="transmembrane region" description="Helical" evidence="1">
    <location>
        <begin position="237"/>
        <end position="256"/>
    </location>
</feature>
<feature type="domain" description="EamA" evidence="2">
    <location>
        <begin position="6"/>
        <end position="133"/>
    </location>
</feature>
<feature type="transmembrane region" description="Helical" evidence="1">
    <location>
        <begin position="141"/>
        <end position="159"/>
    </location>
</feature>
<accession>A0A5P2G3P1</accession>
<evidence type="ECO:0000313" key="4">
    <source>
        <dbReference type="Proteomes" id="UP000292424"/>
    </source>
</evidence>
<dbReference type="InterPro" id="IPR000620">
    <property type="entry name" value="EamA_dom"/>
</dbReference>
<feature type="transmembrane region" description="Helical" evidence="1">
    <location>
        <begin position="207"/>
        <end position="225"/>
    </location>
</feature>
<feature type="transmembrane region" description="Helical" evidence="1">
    <location>
        <begin position="171"/>
        <end position="195"/>
    </location>
</feature>
<name>A0A5P2G3P1_9BACT</name>
<dbReference type="GO" id="GO:0016020">
    <property type="term" value="C:membrane"/>
    <property type="evidence" value="ECO:0007669"/>
    <property type="project" value="InterPro"/>
</dbReference>
<dbReference type="RefSeq" id="WP_131331051.1">
    <property type="nucleotide sequence ID" value="NZ_CP044016.1"/>
</dbReference>
<organism evidence="3 4">
    <name type="scientific">Rhizosphaericola mali</name>
    <dbReference type="NCBI Taxonomy" id="2545455"/>
    <lineage>
        <taxon>Bacteria</taxon>
        <taxon>Pseudomonadati</taxon>
        <taxon>Bacteroidota</taxon>
        <taxon>Chitinophagia</taxon>
        <taxon>Chitinophagales</taxon>
        <taxon>Chitinophagaceae</taxon>
        <taxon>Rhizosphaericola</taxon>
    </lineage>
</organism>
<keyword evidence="1" id="KW-1133">Transmembrane helix</keyword>
<dbReference type="AlphaFoldDB" id="A0A5P2G3P1"/>
<protein>
    <submittedName>
        <fullName evidence="3">DMT family transporter</fullName>
    </submittedName>
</protein>
<dbReference type="PANTHER" id="PTHR22911:SF79">
    <property type="entry name" value="MOBA-LIKE NTP TRANSFERASE DOMAIN-CONTAINING PROTEIN"/>
    <property type="match status" value="1"/>
</dbReference>
<dbReference type="Pfam" id="PF00892">
    <property type="entry name" value="EamA"/>
    <property type="match status" value="2"/>
</dbReference>
<keyword evidence="1" id="KW-0472">Membrane</keyword>